<proteinExistence type="predicted"/>
<dbReference type="AlphaFoldDB" id="A0P0C9"/>
<dbReference type="eggNOG" id="COG2608">
    <property type="taxonomic scope" value="Bacteria"/>
</dbReference>
<feature type="domain" description="HMA" evidence="1">
    <location>
        <begin position="19"/>
        <end position="82"/>
    </location>
</feature>
<dbReference type="Pfam" id="PF00403">
    <property type="entry name" value="HMA"/>
    <property type="match status" value="1"/>
</dbReference>
<dbReference type="CDD" id="cd00371">
    <property type="entry name" value="HMA"/>
    <property type="match status" value="1"/>
</dbReference>
<name>A0P0C9_ROSAI</name>
<accession>A0P0C9</accession>
<sequence>MTLQSLEVRQAGNQPTMEPIMKFSVPDMSCGHCKATIGKSIEQADGTAQVEFDMENRTVTVTSTRSADEIAGVLKEAGYSSELLQQTR</sequence>
<dbReference type="PROSITE" id="PS50846">
    <property type="entry name" value="HMA_2"/>
    <property type="match status" value="1"/>
</dbReference>
<organism evidence="2 3">
    <name type="scientific">Roseibium aggregatum (strain ATCC 25650 / DSM 13394 / JCM 20685 / NBRC 16684 / NCIMB 2208 / IAM 12614 / B1)</name>
    <name type="common">Stappia aggregata</name>
    <dbReference type="NCBI Taxonomy" id="384765"/>
    <lineage>
        <taxon>Bacteria</taxon>
        <taxon>Pseudomonadati</taxon>
        <taxon>Pseudomonadota</taxon>
        <taxon>Alphaproteobacteria</taxon>
        <taxon>Hyphomicrobiales</taxon>
        <taxon>Stappiaceae</taxon>
        <taxon>Roseibium</taxon>
    </lineage>
</organism>
<dbReference type="SUPFAM" id="SSF55008">
    <property type="entry name" value="HMA, heavy metal-associated domain"/>
    <property type="match status" value="1"/>
</dbReference>
<evidence type="ECO:0000313" key="3">
    <source>
        <dbReference type="Proteomes" id="UP000004848"/>
    </source>
</evidence>
<reference evidence="2 3" key="1">
    <citation type="submission" date="2006-05" db="EMBL/GenBank/DDBJ databases">
        <authorList>
            <person name="King G."/>
            <person name="Ferriera S."/>
            <person name="Johnson J."/>
            <person name="Kravitz S."/>
            <person name="Beeson K."/>
            <person name="Sutton G."/>
            <person name="Rogers Y.-H."/>
            <person name="Friedman R."/>
            <person name="Frazier M."/>
            <person name="Venter J.C."/>
        </authorList>
    </citation>
    <scope>NUCLEOTIDE SEQUENCE [LARGE SCALE GENOMIC DNA]</scope>
    <source>
        <strain evidence="3">ATCC 25650 / DSM 13394 / JCM 20685 / NBRC 16684 / NCIMB 2208 / IAM 12614 / B1</strain>
    </source>
</reference>
<dbReference type="GO" id="GO:0046872">
    <property type="term" value="F:metal ion binding"/>
    <property type="evidence" value="ECO:0007669"/>
    <property type="project" value="InterPro"/>
</dbReference>
<dbReference type="Gene3D" id="3.30.70.100">
    <property type="match status" value="1"/>
</dbReference>
<protein>
    <recommendedName>
        <fullName evidence="1">HMA domain-containing protein</fullName>
    </recommendedName>
</protein>
<dbReference type="InterPro" id="IPR036163">
    <property type="entry name" value="HMA_dom_sf"/>
</dbReference>
<dbReference type="InterPro" id="IPR006121">
    <property type="entry name" value="HMA_dom"/>
</dbReference>
<dbReference type="Proteomes" id="UP000004848">
    <property type="component" value="Unassembled WGS sequence"/>
</dbReference>
<gene>
    <name evidence="2" type="ORF">SIAM614_30541</name>
</gene>
<evidence type="ECO:0000313" key="2">
    <source>
        <dbReference type="EMBL" id="EAV41537.1"/>
    </source>
</evidence>
<comment type="caution">
    <text evidence="2">The sequence shown here is derived from an EMBL/GenBank/DDBJ whole genome shotgun (WGS) entry which is preliminary data.</text>
</comment>
<dbReference type="EMBL" id="AAUW01000020">
    <property type="protein sequence ID" value="EAV41537.1"/>
    <property type="molecule type" value="Genomic_DNA"/>
</dbReference>
<evidence type="ECO:0000259" key="1">
    <source>
        <dbReference type="PROSITE" id="PS50846"/>
    </source>
</evidence>